<dbReference type="GO" id="GO:0005615">
    <property type="term" value="C:extracellular space"/>
    <property type="evidence" value="ECO:0007669"/>
    <property type="project" value="TreeGrafter"/>
</dbReference>
<proteinExistence type="inferred from homology"/>
<reference evidence="9" key="1">
    <citation type="submission" date="2025-08" db="UniProtKB">
        <authorList>
            <consortium name="RefSeq"/>
        </authorList>
    </citation>
    <scope>IDENTIFICATION</scope>
</reference>
<feature type="coiled-coil region" evidence="6">
    <location>
        <begin position="190"/>
        <end position="259"/>
    </location>
</feature>
<dbReference type="KEGG" id="hgl:101724562"/>
<dbReference type="AlphaFoldDB" id="A0AAX6QR20"/>
<dbReference type="GO" id="GO:0031424">
    <property type="term" value="P:keratinization"/>
    <property type="evidence" value="ECO:0007669"/>
    <property type="project" value="TreeGrafter"/>
</dbReference>
<dbReference type="Pfam" id="PF00038">
    <property type="entry name" value="Filament"/>
    <property type="match status" value="1"/>
</dbReference>
<dbReference type="FunFam" id="1.20.5.500:FF:000001">
    <property type="entry name" value="Type II keratin 23"/>
    <property type="match status" value="1"/>
</dbReference>
<dbReference type="PROSITE" id="PS51842">
    <property type="entry name" value="IF_ROD_2"/>
    <property type="match status" value="1"/>
</dbReference>
<dbReference type="GO" id="GO:0045095">
    <property type="term" value="C:keratin filament"/>
    <property type="evidence" value="ECO:0007669"/>
    <property type="project" value="InterPro"/>
</dbReference>
<evidence type="ECO:0000256" key="4">
    <source>
        <dbReference type="ARBA" id="ARBA00061646"/>
    </source>
</evidence>
<dbReference type="InterPro" id="IPR003054">
    <property type="entry name" value="Keratin_II"/>
</dbReference>
<dbReference type="PRINTS" id="PR01276">
    <property type="entry name" value="TYPE2KERATIN"/>
</dbReference>
<dbReference type="RefSeq" id="XP_012923915.1">
    <property type="nucleotide sequence ID" value="XM_013068461.1"/>
</dbReference>
<dbReference type="GeneID" id="101724562"/>
<dbReference type="PANTHER" id="PTHR45616:SF49">
    <property type="entry name" value="IF ROD DOMAIN-CONTAINING PROTEIN"/>
    <property type="match status" value="1"/>
</dbReference>
<evidence type="ECO:0000259" key="7">
    <source>
        <dbReference type="PROSITE" id="PS51842"/>
    </source>
</evidence>
<evidence type="ECO:0000256" key="6">
    <source>
        <dbReference type="SAM" id="Coils"/>
    </source>
</evidence>
<feature type="coiled-coil region" evidence="6">
    <location>
        <begin position="325"/>
        <end position="419"/>
    </location>
</feature>
<dbReference type="Gene3D" id="1.20.5.1160">
    <property type="entry name" value="Vasodilator-stimulated phosphoprotein"/>
    <property type="match status" value="1"/>
</dbReference>
<gene>
    <name evidence="9" type="primary">LOC101724562</name>
</gene>
<sequence length="575" mass="64155">MASHSYRIGSSHGVRNFSSCSAVVPKPGTHSNVSAMTYCGVVLGCGYRGLWGFGSRSLCVVGSPRMALGCRWPLRIGGSFGYRAGGLCGPSPPCISTVTVNENLLTPLNLEINPNAQCVKQQEKEQIKCLNNKFAAFIDKVHFLEQQNKLLETKWQFYQNHEFCQGNLEELFQGYIQTLRRVNEYMEDDAGRLTLELNHVQEQLEGFKKKYEEELALGATAENELVLLKKDIDSAYLRKSDLEANVELLTREITFLRSLYEEAVCCHVPEIWILQSQISETSVVVKMDNSRELNMDVVVAEIKAQYDDIASRSRAEAAGWYQTKCEEMKATVIQQSENLRKSKDELNKLNRLIQRLTAEVENAKQQCSKLEASIAEAEQQGEAALSDARCKLTGLEEALQKAKQNMAWLLREYQKLMNSKLGLDVEIATYHKLLEGEESRLCEGMGAVTSVNWASVGVAFLGVSRSQGGVISGNLGSTVSQGVKFPQPDEGFKEDQEAAGVGEKVRDTNSKTFSSSMCQSATFERNRTLIRRGLRELQSALDQKSLLWIFADGCKVGLEKRYLSLEAKDNSGWPN</sequence>
<evidence type="ECO:0000256" key="2">
    <source>
        <dbReference type="ARBA" id="ARBA00022754"/>
    </source>
</evidence>
<keyword evidence="8" id="KW-1185">Reference proteome</keyword>
<feature type="domain" description="IF rod" evidence="7">
    <location>
        <begin position="123"/>
        <end position="441"/>
    </location>
</feature>
<dbReference type="GO" id="GO:0045109">
    <property type="term" value="P:intermediate filament organization"/>
    <property type="evidence" value="ECO:0007669"/>
    <property type="project" value="TreeGrafter"/>
</dbReference>
<accession>A0AAX6QR20</accession>
<evidence type="ECO:0000313" key="8">
    <source>
        <dbReference type="Proteomes" id="UP000694906"/>
    </source>
</evidence>
<evidence type="ECO:0000256" key="3">
    <source>
        <dbReference type="ARBA" id="ARBA00023054"/>
    </source>
</evidence>
<dbReference type="PANTHER" id="PTHR45616">
    <property type="entry name" value="GATA-TYPE DOMAIN-CONTAINING PROTEIN"/>
    <property type="match status" value="1"/>
</dbReference>
<name>A0AAX6QR20_HETGA</name>
<keyword evidence="3 6" id="KW-0175">Coiled coil</keyword>
<evidence type="ECO:0000313" key="9">
    <source>
        <dbReference type="RefSeq" id="XP_012923915.1"/>
    </source>
</evidence>
<evidence type="ECO:0000256" key="1">
    <source>
        <dbReference type="ARBA" id="ARBA00022744"/>
    </source>
</evidence>
<keyword evidence="2 5" id="KW-0403">Intermediate filament</keyword>
<dbReference type="Pfam" id="PF16208">
    <property type="entry name" value="Keratin_2_head"/>
    <property type="match status" value="1"/>
</dbReference>
<comment type="similarity">
    <text evidence="4 5">Belongs to the intermediate filament family.</text>
</comment>
<dbReference type="Proteomes" id="UP000694906">
    <property type="component" value="Unplaced"/>
</dbReference>
<dbReference type="SUPFAM" id="SSF64593">
    <property type="entry name" value="Intermediate filament protein, coiled coil region"/>
    <property type="match status" value="2"/>
</dbReference>
<keyword evidence="1" id="KW-0416">Keratin</keyword>
<dbReference type="PROSITE" id="PS00226">
    <property type="entry name" value="IF_ROD_1"/>
    <property type="match status" value="1"/>
</dbReference>
<dbReference type="InterPro" id="IPR032444">
    <property type="entry name" value="Keratin_2_head"/>
</dbReference>
<dbReference type="Gene3D" id="1.20.5.170">
    <property type="match status" value="1"/>
</dbReference>
<dbReference type="SMART" id="SM01391">
    <property type="entry name" value="Filament"/>
    <property type="match status" value="1"/>
</dbReference>
<dbReference type="FunFam" id="1.20.5.170:FF:000004">
    <property type="entry name" value="Keratin, type II cytoskeletal 5"/>
    <property type="match status" value="1"/>
</dbReference>
<organism evidence="8 9">
    <name type="scientific">Heterocephalus glaber</name>
    <name type="common">Naked mole rat</name>
    <dbReference type="NCBI Taxonomy" id="10181"/>
    <lineage>
        <taxon>Eukaryota</taxon>
        <taxon>Metazoa</taxon>
        <taxon>Chordata</taxon>
        <taxon>Craniata</taxon>
        <taxon>Vertebrata</taxon>
        <taxon>Euteleostomi</taxon>
        <taxon>Mammalia</taxon>
        <taxon>Eutheria</taxon>
        <taxon>Euarchontoglires</taxon>
        <taxon>Glires</taxon>
        <taxon>Rodentia</taxon>
        <taxon>Hystricomorpha</taxon>
        <taxon>Bathyergidae</taxon>
        <taxon>Heterocephalus</taxon>
    </lineage>
</organism>
<dbReference type="Gene3D" id="1.20.5.500">
    <property type="entry name" value="Single helix bin"/>
    <property type="match status" value="1"/>
</dbReference>
<dbReference type="GO" id="GO:0030280">
    <property type="term" value="F:structural constituent of skin epidermis"/>
    <property type="evidence" value="ECO:0007669"/>
    <property type="project" value="TreeGrafter"/>
</dbReference>
<protein>
    <submittedName>
        <fullName evidence="9">LOW QUALITY PROTEIN: keratin, type II cuticular Hb5-like</fullName>
    </submittedName>
</protein>
<dbReference type="InterPro" id="IPR039008">
    <property type="entry name" value="IF_rod_dom"/>
</dbReference>
<evidence type="ECO:0000256" key="5">
    <source>
        <dbReference type="RuleBase" id="RU000685"/>
    </source>
</evidence>
<dbReference type="InterPro" id="IPR018039">
    <property type="entry name" value="IF_conserved"/>
</dbReference>
<dbReference type="FunFam" id="1.20.5.1160:FF:000001">
    <property type="entry name" value="Keratin type II"/>
    <property type="match status" value="1"/>
</dbReference>